<dbReference type="CDD" id="cd00761">
    <property type="entry name" value="Glyco_tranf_GTA_type"/>
    <property type="match status" value="1"/>
</dbReference>
<dbReference type="PANTHER" id="PTHR43685:SF2">
    <property type="entry name" value="GLYCOSYLTRANSFERASE 2-LIKE DOMAIN-CONTAINING PROTEIN"/>
    <property type="match status" value="1"/>
</dbReference>
<reference evidence="3" key="1">
    <citation type="journal article" date="2017" name="Environ. Microbiol. Rep.">
        <title>Genetic Diversity of Marine Anaerobic Ammonium-Oxidizing Bacteria as Revealed by Genomic and Proteomic Analyses of 'Candidatus Scalindua japonica'.</title>
        <authorList>
            <person name="Oshiki M."/>
            <person name="Mizuto K."/>
            <person name="Kimura Z."/>
            <person name="Kindaichi T."/>
            <person name="Satoh H."/>
            <person name="Okabe S."/>
        </authorList>
    </citation>
    <scope>NUCLEOTIDE SEQUENCE [LARGE SCALE GENOMIC DNA]</scope>
    <source>
        <strain evidence="3">husup-a2</strain>
    </source>
</reference>
<dbReference type="Proteomes" id="UP000218542">
    <property type="component" value="Unassembled WGS sequence"/>
</dbReference>
<evidence type="ECO:0000313" key="3">
    <source>
        <dbReference type="Proteomes" id="UP000218542"/>
    </source>
</evidence>
<protein>
    <submittedName>
        <fullName evidence="2">Glycosyltransferases</fullName>
    </submittedName>
</protein>
<evidence type="ECO:0000313" key="2">
    <source>
        <dbReference type="EMBL" id="GAX60134.1"/>
    </source>
</evidence>
<keyword evidence="2" id="KW-0808">Transferase</keyword>
<dbReference type="Pfam" id="PF00535">
    <property type="entry name" value="Glycos_transf_2"/>
    <property type="match status" value="1"/>
</dbReference>
<feature type="domain" description="Glycosyltransferase 2-like" evidence="1">
    <location>
        <begin position="18"/>
        <end position="135"/>
    </location>
</feature>
<name>A0A286TWA5_9BACT</name>
<dbReference type="AlphaFoldDB" id="A0A286TWA5"/>
<comment type="caution">
    <text evidence="2">The sequence shown here is derived from an EMBL/GenBank/DDBJ whole genome shotgun (WGS) entry which is preliminary data.</text>
</comment>
<dbReference type="SUPFAM" id="SSF53448">
    <property type="entry name" value="Nucleotide-diphospho-sugar transferases"/>
    <property type="match status" value="3"/>
</dbReference>
<keyword evidence="3" id="KW-1185">Reference proteome</keyword>
<dbReference type="EMBL" id="BAOS01000005">
    <property type="protein sequence ID" value="GAX60134.1"/>
    <property type="molecule type" value="Genomic_DNA"/>
</dbReference>
<organism evidence="2 3">
    <name type="scientific">Candidatus Scalindua japonica</name>
    <dbReference type="NCBI Taxonomy" id="1284222"/>
    <lineage>
        <taxon>Bacteria</taxon>
        <taxon>Pseudomonadati</taxon>
        <taxon>Planctomycetota</taxon>
        <taxon>Candidatus Brocadiia</taxon>
        <taxon>Candidatus Brocadiales</taxon>
        <taxon>Candidatus Scalinduaceae</taxon>
        <taxon>Candidatus Scalindua</taxon>
    </lineage>
</organism>
<dbReference type="InterPro" id="IPR029044">
    <property type="entry name" value="Nucleotide-diphossugar_trans"/>
</dbReference>
<dbReference type="GO" id="GO:0016740">
    <property type="term" value="F:transferase activity"/>
    <property type="evidence" value="ECO:0007669"/>
    <property type="project" value="UniProtKB-KW"/>
</dbReference>
<dbReference type="PANTHER" id="PTHR43685">
    <property type="entry name" value="GLYCOSYLTRANSFERASE"/>
    <property type="match status" value="1"/>
</dbReference>
<sequence length="1229" mass="142412">MDYKILYDSNNKINPIVSIVTTVYDRISCLKDCIKSVKNLSFTDYEHIVVADSPPEELAKKIKNLIKQEDVGSMKFVNLTKRYNNWGIAPATIGLQLARGKYICFLSDDNGYNPDHLDDLVEILEKNPDIGFAYSSCKYAGRKILNSPIPKLLNIDLGQPLFRKDLFNIYLRNTIPFNNLCWDWYMIEAFIKRGVRWQHVDKESFIFKLDKYPQINGRFKIKLIILTTLWKRHHIFKSFINRSKELKKNNNFDIEIVAVGSEGDITKEICETNCIHYLEFKNNPLGKKWNYGLNACKKMKPDYVMILGSDDLISNNLLEAYLPYCQKGYDFLGVMDAYFFDTVSNQCIYWSGYTNHRVEESIGAGRLLSHKLLDKSNWKIWDDNLNNCLDRSMMTLINKNIQKKEIISLKKIGAYIVDIKSKFNMGKLTDFKGKSLSYISVLSKFVKPYELENIKSLSMNLSAIYTIYNGVELLNGSIDQIYDHVNSIIIIWQKISNYGKLNQEIVSFIKQYEGKDKFHLYEYKPDLRITAKRNEIKKHSVGLDIARTKGSNYFLIMATDEYYDSQQFARAKDYILENNFDATTCKMYTYYKKPTYRLEPIERYEVPFICKLRPDTKITSKFPVYVDSARGVGPINTCHSFAASQLMMHHFSHVRKDISDKLNNAASKVNWKNKIHEYIRYFNEFDINKNNTVPFYKGHRLVEVENKFNIETDYISKKNMVVNENSEFENRKKTTASQNQNHTSIINDIKSNQTVKINNLILNGKNIIQVTNSQNNSTPGIKKLINLNPHTNYTLNVSGFKKCKSGGYVKLWIGDIKGKNIVWDSSYQLNEKYETIKLDFNSNDYKKLYIGILFCKCKKGDQFYIHSMTLIKKNSTIDRHINKLIKIVLISVNDFAGSGYRIAEAIRKTSGDKYDIKFIKIVPHKFNYKYDICVLKKNGQIDKKLWLQAQQIINEADILHFKGDDPITHNYGFHGVNFKIPMNKPKILTVGGSAFRRHLHPSMKGLSIAKYSLERMKKYTDLRIAFTPDLNYPEFDSIFVPQAINSKILKNIWKPREIPIIGHSPSSRRKKGTDSVFLPALKKLKKKGYKFNVKIIEGVSHRECLSQKRDCTIFWDQCNVGFYGNSAIEAAQYGIPTMSYISEIAIRQAGGKLNDIAIINFEPTVDGCSNAIEKMLNSDLHLISKNTKEWVDSYHSYEIIGKIYEKIYSNLLIDNRFKKSITNCLEQVV</sequence>
<dbReference type="InterPro" id="IPR001173">
    <property type="entry name" value="Glyco_trans_2-like"/>
</dbReference>
<evidence type="ECO:0000259" key="1">
    <source>
        <dbReference type="Pfam" id="PF00535"/>
    </source>
</evidence>
<dbReference type="SUPFAM" id="SSF53756">
    <property type="entry name" value="UDP-Glycosyltransferase/glycogen phosphorylase"/>
    <property type="match status" value="1"/>
</dbReference>
<proteinExistence type="predicted"/>
<dbReference type="InterPro" id="IPR050834">
    <property type="entry name" value="Glycosyltransf_2"/>
</dbReference>
<accession>A0A286TWA5</accession>
<dbReference type="Gene3D" id="3.90.550.10">
    <property type="entry name" value="Spore Coat Polysaccharide Biosynthesis Protein SpsA, Chain A"/>
    <property type="match status" value="2"/>
</dbReference>
<gene>
    <name evidence="2" type="ORF">SCALIN_C05_0219</name>
</gene>